<feature type="compositionally biased region" description="Basic and acidic residues" evidence="1">
    <location>
        <begin position="96"/>
        <end position="109"/>
    </location>
</feature>
<feature type="transmembrane region" description="Helical" evidence="2">
    <location>
        <begin position="291"/>
        <end position="308"/>
    </location>
</feature>
<evidence type="ECO:0000256" key="2">
    <source>
        <dbReference type="SAM" id="Phobius"/>
    </source>
</evidence>
<dbReference type="EMBL" id="PKMF04000435">
    <property type="protein sequence ID" value="KAK7831910.1"/>
    <property type="molecule type" value="Genomic_DNA"/>
</dbReference>
<gene>
    <name evidence="3" type="ORF">CFP56_027004</name>
</gene>
<feature type="region of interest" description="Disordered" evidence="1">
    <location>
        <begin position="1"/>
        <end position="45"/>
    </location>
</feature>
<evidence type="ECO:0000313" key="4">
    <source>
        <dbReference type="Proteomes" id="UP000237347"/>
    </source>
</evidence>
<keyword evidence="2" id="KW-1133">Transmembrane helix</keyword>
<proteinExistence type="predicted"/>
<evidence type="ECO:0000256" key="1">
    <source>
        <dbReference type="SAM" id="MobiDB-lite"/>
    </source>
</evidence>
<dbReference type="Proteomes" id="UP000237347">
    <property type="component" value="Unassembled WGS sequence"/>
</dbReference>
<protein>
    <submittedName>
        <fullName evidence="3">Uncharacterized protein</fullName>
    </submittedName>
</protein>
<keyword evidence="4" id="KW-1185">Reference proteome</keyword>
<feature type="transmembrane region" description="Helical" evidence="2">
    <location>
        <begin position="46"/>
        <end position="68"/>
    </location>
</feature>
<evidence type="ECO:0000313" key="3">
    <source>
        <dbReference type="EMBL" id="KAK7831910.1"/>
    </source>
</evidence>
<reference evidence="3 4" key="1">
    <citation type="journal article" date="2018" name="Sci. Data">
        <title>The draft genome sequence of cork oak.</title>
        <authorList>
            <person name="Ramos A.M."/>
            <person name="Usie A."/>
            <person name="Barbosa P."/>
            <person name="Barros P.M."/>
            <person name="Capote T."/>
            <person name="Chaves I."/>
            <person name="Simoes F."/>
            <person name="Abreu I."/>
            <person name="Carrasquinho I."/>
            <person name="Faro C."/>
            <person name="Guimaraes J.B."/>
            <person name="Mendonca D."/>
            <person name="Nobrega F."/>
            <person name="Rodrigues L."/>
            <person name="Saibo N.J.M."/>
            <person name="Varela M.C."/>
            <person name="Egas C."/>
            <person name="Matos J."/>
            <person name="Miguel C.M."/>
            <person name="Oliveira M.M."/>
            <person name="Ricardo C.P."/>
            <person name="Goncalves S."/>
        </authorList>
    </citation>
    <scope>NUCLEOTIDE SEQUENCE [LARGE SCALE GENOMIC DNA]</scope>
    <source>
        <strain evidence="4">cv. HL8</strain>
    </source>
</reference>
<feature type="region of interest" description="Disordered" evidence="1">
    <location>
        <begin position="74"/>
        <end position="121"/>
    </location>
</feature>
<comment type="caution">
    <text evidence="3">The sequence shown here is derived from an EMBL/GenBank/DDBJ whole genome shotgun (WGS) entry which is preliminary data.</text>
</comment>
<keyword evidence="2" id="KW-0472">Membrane</keyword>
<name>A0AAW0JZL9_QUESU</name>
<organism evidence="3 4">
    <name type="scientific">Quercus suber</name>
    <name type="common">Cork oak</name>
    <dbReference type="NCBI Taxonomy" id="58331"/>
    <lineage>
        <taxon>Eukaryota</taxon>
        <taxon>Viridiplantae</taxon>
        <taxon>Streptophyta</taxon>
        <taxon>Embryophyta</taxon>
        <taxon>Tracheophyta</taxon>
        <taxon>Spermatophyta</taxon>
        <taxon>Magnoliopsida</taxon>
        <taxon>eudicotyledons</taxon>
        <taxon>Gunneridae</taxon>
        <taxon>Pentapetalae</taxon>
        <taxon>rosids</taxon>
        <taxon>fabids</taxon>
        <taxon>Fagales</taxon>
        <taxon>Fagaceae</taxon>
        <taxon>Quercus</taxon>
    </lineage>
</organism>
<dbReference type="AlphaFoldDB" id="A0AAW0JZL9"/>
<sequence length="329" mass="37118">MPFVAQPRHNKLNKHRRREKINMEGQESTSKKDERKTQISQGKSDGIGGVLVLGGALALASLIVIFTIKNRRRGAKKKPEVHKGVSNESKGNFRRKKEDERREGLRFFSKDAPSTTRDSRHGTAEISVIHIDDPSELLVDTKTLILNTSSGHQESIASCEDCGVIQESSLLAPGSPILIEEKDDDEDEECAMEKGEESFKGTGDSSMESNDEVWPAELIIEELNKANRSIIFQNRKETNEEEDNTAKTEEYSSSCSCDDCDIFDDSCDENETTEELVMVNKQPPRSSKMRFWIFSMLLLVLLMLLLSLNHHKAISYYRLYLDSSVIRGV</sequence>
<keyword evidence="2" id="KW-0812">Transmembrane</keyword>
<accession>A0AAW0JZL9</accession>
<feature type="compositionally biased region" description="Basic residues" evidence="1">
    <location>
        <begin position="8"/>
        <end position="19"/>
    </location>
</feature>